<comment type="caution">
    <text evidence="1">The sequence shown here is derived from an EMBL/GenBank/DDBJ whole genome shotgun (WGS) entry which is preliminary data.</text>
</comment>
<evidence type="ECO:0000313" key="1">
    <source>
        <dbReference type="EMBL" id="KAA2369902.1"/>
    </source>
</evidence>
<dbReference type="AlphaFoldDB" id="A0A5B3G9M0"/>
<sequence>MNNNTEDLQVLKNTSALGRLIIKSVPKSIAKEMIIENHYSHKWCDGGFGKYNFGIFRAEEPDKCLGVAVYGYMKNPKAKIFTHPNPRAWMCELNRMWIDDSLGHNAESILIGASIRLLRKTDPDIVAVQSFADGRLGCGTIYKAANFRYYGFHHTRFLRNKRTGEITHEQILTDTTSSSGYLRANVAFLLGDFEIFVVKTYRYIYPLCKQFRFKGPEKPYPQYEKGETPVEWKRDTQKIKQNIIELLDKIAA</sequence>
<dbReference type="InterPro" id="IPR057895">
    <property type="entry name" value="Mom"/>
</dbReference>
<name>A0A5B3G9M0_9BACT</name>
<dbReference type="Pfam" id="PF25680">
    <property type="entry name" value="Mom"/>
    <property type="match status" value="1"/>
</dbReference>
<dbReference type="RefSeq" id="WP_149887424.1">
    <property type="nucleotide sequence ID" value="NZ_DBEWHZ010000148.1"/>
</dbReference>
<dbReference type="Proteomes" id="UP000323567">
    <property type="component" value="Unassembled WGS sequence"/>
</dbReference>
<dbReference type="EMBL" id="VVXK01000011">
    <property type="protein sequence ID" value="KAA2369902.1"/>
    <property type="molecule type" value="Genomic_DNA"/>
</dbReference>
<reference evidence="1 2" key="1">
    <citation type="journal article" date="2019" name="Nat. Med.">
        <title>A library of human gut bacterial isolates paired with longitudinal multiomics data enables mechanistic microbiome research.</title>
        <authorList>
            <person name="Poyet M."/>
            <person name="Groussin M."/>
            <person name="Gibbons S.M."/>
            <person name="Avila-Pacheco J."/>
            <person name="Jiang X."/>
            <person name="Kearney S.M."/>
            <person name="Perrotta A.R."/>
            <person name="Berdy B."/>
            <person name="Zhao S."/>
            <person name="Lieberman T.D."/>
            <person name="Swanson P.K."/>
            <person name="Smith M."/>
            <person name="Roesemann S."/>
            <person name="Alexander J.E."/>
            <person name="Rich S.A."/>
            <person name="Livny J."/>
            <person name="Vlamakis H."/>
            <person name="Clish C."/>
            <person name="Bullock K."/>
            <person name="Deik A."/>
            <person name="Scott J."/>
            <person name="Pierce K.A."/>
            <person name="Xavier R.J."/>
            <person name="Alm E.J."/>
        </authorList>
    </citation>
    <scope>NUCLEOTIDE SEQUENCE [LARGE SCALE GENOMIC DNA]</scope>
    <source>
        <strain evidence="1 2">BIOML-A2</strain>
    </source>
</reference>
<proteinExistence type="predicted"/>
<accession>A0A5B3G9M0</accession>
<evidence type="ECO:0000313" key="2">
    <source>
        <dbReference type="Proteomes" id="UP000323567"/>
    </source>
</evidence>
<protein>
    <submittedName>
        <fullName evidence="1">Uncharacterized protein</fullName>
    </submittedName>
</protein>
<organism evidence="1 2">
    <name type="scientific">Alistipes shahii</name>
    <dbReference type="NCBI Taxonomy" id="328814"/>
    <lineage>
        <taxon>Bacteria</taxon>
        <taxon>Pseudomonadati</taxon>
        <taxon>Bacteroidota</taxon>
        <taxon>Bacteroidia</taxon>
        <taxon>Bacteroidales</taxon>
        <taxon>Rikenellaceae</taxon>
        <taxon>Alistipes</taxon>
    </lineage>
</organism>
<gene>
    <name evidence="1" type="ORF">F2Y13_08950</name>
</gene>